<dbReference type="AlphaFoldDB" id="A0A9D4UNH6"/>
<dbReference type="Pfam" id="PF11250">
    <property type="entry name" value="FAF"/>
    <property type="match status" value="1"/>
</dbReference>
<evidence type="ECO:0000259" key="2">
    <source>
        <dbReference type="Pfam" id="PF11250"/>
    </source>
</evidence>
<dbReference type="EMBL" id="JABFUD020000014">
    <property type="protein sequence ID" value="KAI5070859.1"/>
    <property type="molecule type" value="Genomic_DNA"/>
</dbReference>
<dbReference type="InterPro" id="IPR046431">
    <property type="entry name" value="FAF_dom"/>
</dbReference>
<evidence type="ECO:0000256" key="1">
    <source>
        <dbReference type="ARBA" id="ARBA00008690"/>
    </source>
</evidence>
<dbReference type="PANTHER" id="PTHR33155">
    <property type="entry name" value="FANTASTIC FOUR-LIKE PROTEIN (DUF3049)"/>
    <property type="match status" value="1"/>
</dbReference>
<protein>
    <recommendedName>
        <fullName evidence="2">FAF domain-containing protein</fullName>
    </recommendedName>
</protein>
<feature type="domain" description="FAF" evidence="2">
    <location>
        <begin position="115"/>
        <end position="163"/>
    </location>
</feature>
<evidence type="ECO:0000313" key="3">
    <source>
        <dbReference type="EMBL" id="KAI5070859.1"/>
    </source>
</evidence>
<organism evidence="3 4">
    <name type="scientific">Adiantum capillus-veneris</name>
    <name type="common">Maidenhair fern</name>
    <dbReference type="NCBI Taxonomy" id="13818"/>
    <lineage>
        <taxon>Eukaryota</taxon>
        <taxon>Viridiplantae</taxon>
        <taxon>Streptophyta</taxon>
        <taxon>Embryophyta</taxon>
        <taxon>Tracheophyta</taxon>
        <taxon>Polypodiopsida</taxon>
        <taxon>Polypodiidae</taxon>
        <taxon>Polypodiales</taxon>
        <taxon>Pteridineae</taxon>
        <taxon>Pteridaceae</taxon>
        <taxon>Vittarioideae</taxon>
        <taxon>Adiantum</taxon>
    </lineage>
</organism>
<dbReference type="PANTHER" id="PTHR33155:SF75">
    <property type="entry name" value="OS02G0750800 PROTEIN"/>
    <property type="match status" value="1"/>
</dbReference>
<comment type="caution">
    <text evidence="3">The sequence shown here is derived from an EMBL/GenBank/DDBJ whole genome shotgun (WGS) entry which is preliminary data.</text>
</comment>
<comment type="similarity">
    <text evidence="1">Belongs to the fantastic four family.</text>
</comment>
<evidence type="ECO:0000313" key="4">
    <source>
        <dbReference type="Proteomes" id="UP000886520"/>
    </source>
</evidence>
<reference evidence="3" key="1">
    <citation type="submission" date="2021-01" db="EMBL/GenBank/DDBJ databases">
        <title>Adiantum capillus-veneris genome.</title>
        <authorList>
            <person name="Fang Y."/>
            <person name="Liao Q."/>
        </authorList>
    </citation>
    <scope>NUCLEOTIDE SEQUENCE</scope>
    <source>
        <strain evidence="3">H3</strain>
        <tissue evidence="3">Leaf</tissue>
    </source>
</reference>
<keyword evidence="4" id="KW-1185">Reference proteome</keyword>
<gene>
    <name evidence="3" type="ORF">GOP47_0015202</name>
</gene>
<dbReference type="OrthoDB" id="676808at2759"/>
<name>A0A9D4UNH6_ADICA</name>
<proteinExistence type="inferred from homology"/>
<dbReference type="Proteomes" id="UP000886520">
    <property type="component" value="Chromosome 14"/>
</dbReference>
<sequence length="441" mass="48184">MAVCTLNLPKRANRAPFSPCFRREELCYCTEELGSESISCRSGTTEGTKAATQNHGHHGSYRAAYCGHHDSDVVRAAAKGTWQKAYMSGTSSPSMNEMLLRAAGQGASCQHVWPFPPPLSSLSSGRPIMRSFKSNGRFVLQRVNATSSSPFRAVRESGRLRLILASSASGLNCNGEREYALTRKTNKKYKACKDEGDDEQYVRSLRLSACQPSHRHPRALICVPKSIKVFGRSWNSVGASYVYCLPSTLRLLLERAQRLSLHEGQTSRAGSGCLMSAIECGNVQGLHSGREGNAAPVHEAAKRNAGPALQGIEAGNQLKHGKTPALCCVHDNNVMSTVEKREQEYAILSLSFNGLDVVLLLMEGRTGAGRSMSIIKGSSIYDSYSNVDVQAASIRTPTTWRVYYDRNSAAAATCSERKLDEQASLYHTWHTSKPLDFRIAA</sequence>
<accession>A0A9D4UNH6</accession>
<dbReference type="InterPro" id="IPR021410">
    <property type="entry name" value="FAF"/>
</dbReference>